<dbReference type="InterPro" id="IPR039928">
    <property type="entry name" value="LNK"/>
</dbReference>
<evidence type="ECO:0000313" key="2">
    <source>
        <dbReference type="EMBL" id="PKI66550.1"/>
    </source>
</evidence>
<sequence>MKDRWVGGAQKEISLCELSQPHQPPLFLSPSLAVVLLKLHNFAGKPTSKVIIFSFSGFCFACPASSAAARTAIKATSFVLLQSVAPSEGLNELMEGQFVTAIDFPEVHKNVELSDRLPSPNSWAQWGIGGSPETFGLPKRKSVVDSDSASQEFCQGSSGVADSSSAFEELSNQSPWQDAVPDHMDFQLDNLGGVGEADDLFLNSFLEDSPGKEKFHGSFCVCPDCWYEVSLAGNLWLNPCDSHSISSEKQHVKSSNCTESRRFSPSLGWEKDITAPQSVPCKTEKEMDLEPKAPMVNILVPSEHGELHENPVEEMPFEKSVLHDLELLMKQLTKKTRICFRDALYRLADNTKHHPMGMEGQSEELDEEKAPPWTEDNQDMRSEKRMLESETNIIDRAVANIMFHRMDFSNQDFAVKHPYSHEQEMLGEGDIFQCQSLETSMFPHDHEVPVFTQNHPKERSSQLA</sequence>
<accession>A0A2I0KE65</accession>
<proteinExistence type="predicted"/>
<evidence type="ECO:0008006" key="4">
    <source>
        <dbReference type="Google" id="ProtNLM"/>
    </source>
</evidence>
<name>A0A2I0KE65_PUNGR</name>
<comment type="caution">
    <text evidence="2">The sequence shown here is derived from an EMBL/GenBank/DDBJ whole genome shotgun (WGS) entry which is preliminary data.</text>
</comment>
<evidence type="ECO:0000256" key="1">
    <source>
        <dbReference type="SAM" id="MobiDB-lite"/>
    </source>
</evidence>
<dbReference type="AlphaFoldDB" id="A0A2I0KE65"/>
<dbReference type="PANTHER" id="PTHR33334">
    <property type="entry name" value="PROTEIN LNK1"/>
    <property type="match status" value="1"/>
</dbReference>
<dbReference type="GO" id="GO:0007623">
    <property type="term" value="P:circadian rhythm"/>
    <property type="evidence" value="ECO:0007669"/>
    <property type="project" value="InterPro"/>
</dbReference>
<organism evidence="2 3">
    <name type="scientific">Punica granatum</name>
    <name type="common">Pomegranate</name>
    <dbReference type="NCBI Taxonomy" id="22663"/>
    <lineage>
        <taxon>Eukaryota</taxon>
        <taxon>Viridiplantae</taxon>
        <taxon>Streptophyta</taxon>
        <taxon>Embryophyta</taxon>
        <taxon>Tracheophyta</taxon>
        <taxon>Spermatophyta</taxon>
        <taxon>Magnoliopsida</taxon>
        <taxon>eudicotyledons</taxon>
        <taxon>Gunneridae</taxon>
        <taxon>Pentapetalae</taxon>
        <taxon>rosids</taxon>
        <taxon>malvids</taxon>
        <taxon>Myrtales</taxon>
        <taxon>Lythraceae</taxon>
        <taxon>Punica</taxon>
    </lineage>
</organism>
<protein>
    <recommendedName>
        <fullName evidence="4">Protein LNK3</fullName>
    </recommendedName>
</protein>
<reference evidence="2 3" key="1">
    <citation type="submission" date="2017-11" db="EMBL/GenBank/DDBJ databases">
        <title>De-novo sequencing of pomegranate (Punica granatum L.) genome.</title>
        <authorList>
            <person name="Akparov Z."/>
            <person name="Amiraslanov A."/>
            <person name="Hajiyeva S."/>
            <person name="Abbasov M."/>
            <person name="Kaur K."/>
            <person name="Hamwieh A."/>
            <person name="Solovyev V."/>
            <person name="Salamov A."/>
            <person name="Braich B."/>
            <person name="Kosarev P."/>
            <person name="Mahmoud A."/>
            <person name="Hajiyev E."/>
            <person name="Babayeva S."/>
            <person name="Izzatullayeva V."/>
            <person name="Mammadov A."/>
            <person name="Mammadov A."/>
            <person name="Sharifova S."/>
            <person name="Ojaghi J."/>
            <person name="Eynullazada K."/>
            <person name="Bayramov B."/>
            <person name="Abdulazimova A."/>
            <person name="Shahmuradov I."/>
        </authorList>
    </citation>
    <scope>NUCLEOTIDE SEQUENCE [LARGE SCALE GENOMIC DNA]</scope>
    <source>
        <strain evidence="3">cv. AG2017</strain>
        <tissue evidence="2">Leaf</tissue>
    </source>
</reference>
<dbReference type="Proteomes" id="UP000233551">
    <property type="component" value="Unassembled WGS sequence"/>
</dbReference>
<gene>
    <name evidence="2" type="ORF">CRG98_013034</name>
</gene>
<keyword evidence="3" id="KW-1185">Reference proteome</keyword>
<feature type="region of interest" description="Disordered" evidence="1">
    <location>
        <begin position="353"/>
        <end position="382"/>
    </location>
</feature>
<dbReference type="STRING" id="22663.A0A2I0KE65"/>
<evidence type="ECO:0000313" key="3">
    <source>
        <dbReference type="Proteomes" id="UP000233551"/>
    </source>
</evidence>
<dbReference type="GO" id="GO:0006355">
    <property type="term" value="P:regulation of DNA-templated transcription"/>
    <property type="evidence" value="ECO:0007669"/>
    <property type="project" value="InterPro"/>
</dbReference>
<dbReference type="EMBL" id="PGOL01000669">
    <property type="protein sequence ID" value="PKI66550.1"/>
    <property type="molecule type" value="Genomic_DNA"/>
</dbReference>
<dbReference type="PANTHER" id="PTHR33334:SF10">
    <property type="entry name" value="PROTEIN LNK4"/>
    <property type="match status" value="1"/>
</dbReference>